<name>A0A163IZF8_DIDRA</name>
<gene>
    <name evidence="1" type="ORF">ST47_g2794</name>
</gene>
<accession>A0A163IZF8</accession>
<proteinExistence type="predicted"/>
<comment type="caution">
    <text evidence="1">The sequence shown here is derived from an EMBL/GenBank/DDBJ whole genome shotgun (WGS) entry which is preliminary data.</text>
</comment>
<evidence type="ECO:0000313" key="1">
    <source>
        <dbReference type="EMBL" id="KZM26043.1"/>
    </source>
</evidence>
<dbReference type="Proteomes" id="UP000076837">
    <property type="component" value="Unassembled WGS sequence"/>
</dbReference>
<organism evidence="1 2">
    <name type="scientific">Didymella rabiei</name>
    <name type="common">Chickpea ascochyta blight fungus</name>
    <name type="synonym">Mycosphaerella rabiei</name>
    <dbReference type="NCBI Taxonomy" id="5454"/>
    <lineage>
        <taxon>Eukaryota</taxon>
        <taxon>Fungi</taxon>
        <taxon>Dikarya</taxon>
        <taxon>Ascomycota</taxon>
        <taxon>Pezizomycotina</taxon>
        <taxon>Dothideomycetes</taxon>
        <taxon>Pleosporomycetidae</taxon>
        <taxon>Pleosporales</taxon>
        <taxon>Pleosporineae</taxon>
        <taxon>Didymellaceae</taxon>
        <taxon>Ascochyta</taxon>
    </lineage>
</organism>
<keyword evidence="2" id="KW-1185">Reference proteome</keyword>
<dbReference type="EMBL" id="JYNV01000116">
    <property type="protein sequence ID" value="KZM26043.1"/>
    <property type="molecule type" value="Genomic_DNA"/>
</dbReference>
<reference evidence="1 2" key="1">
    <citation type="journal article" date="2016" name="Sci. Rep.">
        <title>Draft genome sequencing and secretome analysis of fungal phytopathogen Ascochyta rabiei provides insight into the necrotrophic effector repertoire.</title>
        <authorList>
            <person name="Verma S."/>
            <person name="Gazara R.K."/>
            <person name="Nizam S."/>
            <person name="Parween S."/>
            <person name="Chattopadhyay D."/>
            <person name="Verma P.K."/>
        </authorList>
    </citation>
    <scope>NUCLEOTIDE SEQUENCE [LARGE SCALE GENOMIC DNA]</scope>
    <source>
        <strain evidence="1 2">ArDII</strain>
    </source>
</reference>
<dbReference type="OrthoDB" id="10413252at2759"/>
<sequence>MAYIPPTQYPRDEILVRVEALSDDLKESFATEEEWGKAEELDLWRLNRDLIKKKKEGWGQWKGVIYEM</sequence>
<protein>
    <submittedName>
        <fullName evidence="1">Uncharacterized protein</fullName>
    </submittedName>
</protein>
<dbReference type="AlphaFoldDB" id="A0A163IZF8"/>
<evidence type="ECO:0000313" key="2">
    <source>
        <dbReference type="Proteomes" id="UP000076837"/>
    </source>
</evidence>